<reference evidence="2" key="1">
    <citation type="submission" date="2021-09" db="EMBL/GenBank/DDBJ databases">
        <authorList>
            <consortium name="AG Swart"/>
            <person name="Singh M."/>
            <person name="Singh A."/>
            <person name="Seah K."/>
            <person name="Emmerich C."/>
        </authorList>
    </citation>
    <scope>NUCLEOTIDE SEQUENCE</scope>
    <source>
        <strain evidence="2">ATCC30299</strain>
    </source>
</reference>
<organism evidence="2 3">
    <name type="scientific">Blepharisma stoltei</name>
    <dbReference type="NCBI Taxonomy" id="1481888"/>
    <lineage>
        <taxon>Eukaryota</taxon>
        <taxon>Sar</taxon>
        <taxon>Alveolata</taxon>
        <taxon>Ciliophora</taxon>
        <taxon>Postciliodesmatophora</taxon>
        <taxon>Heterotrichea</taxon>
        <taxon>Heterotrichida</taxon>
        <taxon>Blepharismidae</taxon>
        <taxon>Blepharisma</taxon>
    </lineage>
</organism>
<evidence type="ECO:0000256" key="1">
    <source>
        <dbReference type="SAM" id="Coils"/>
    </source>
</evidence>
<evidence type="ECO:0000313" key="3">
    <source>
        <dbReference type="Proteomes" id="UP001162131"/>
    </source>
</evidence>
<feature type="coiled-coil region" evidence="1">
    <location>
        <begin position="384"/>
        <end position="418"/>
    </location>
</feature>
<dbReference type="AlphaFoldDB" id="A0AAU9KBT1"/>
<evidence type="ECO:0000313" key="2">
    <source>
        <dbReference type="EMBL" id="CAG9334936.1"/>
    </source>
</evidence>
<proteinExistence type="predicted"/>
<accession>A0AAU9KBT1</accession>
<dbReference type="EMBL" id="CAJZBQ010000060">
    <property type="protein sequence ID" value="CAG9334936.1"/>
    <property type="molecule type" value="Genomic_DNA"/>
</dbReference>
<comment type="caution">
    <text evidence="2">The sequence shown here is derived from an EMBL/GenBank/DDBJ whole genome shotgun (WGS) entry which is preliminary data.</text>
</comment>
<gene>
    <name evidence="2" type="ORF">BSTOLATCC_MIC62518</name>
</gene>
<sequence length="445" mass="51544">MDVFKEREIIAFENVAEATNLLQKSLLSQKFAIRLWDFRNKSEINEDYGEHLSKTLSQNLTHRQKAEIQRRKIESFTPNRKNKDNEKFCNSKHFHILDPKKKPFRKPKLISLEDKLKQPNLKDFRLFDSKSNSNKCTAESSSPIKSMSNASVHIGNFKESLKDNREPERAAGDVIEYINRLKQKKSLSNGNLLKAVKKIPAESCSILPGEFKSLTSRSSHKEVFNDRRSKGGSLASSNRASLKDTCKDILKNRTTHFLSSQPDPQAQEENHSRFLKQLFSASQINLTQKRDNLQDFPNYKNRSNIFLLDANLHHLSQSPIKESTFLTSVRESTHRASQASIWVSNSNPPTKRMSASPRKTSEMNLLKDVMEKCWKLEENTKHEKEEIKEIGKKIENDIESLQEKLTESELKFEKSDIKGMVEDFNHEKKAFIYGRRYQGMYIMSK</sequence>
<dbReference type="Proteomes" id="UP001162131">
    <property type="component" value="Unassembled WGS sequence"/>
</dbReference>
<protein>
    <submittedName>
        <fullName evidence="2">Uncharacterized protein</fullName>
    </submittedName>
</protein>
<keyword evidence="3" id="KW-1185">Reference proteome</keyword>
<name>A0AAU9KBT1_9CILI</name>
<keyword evidence="1" id="KW-0175">Coiled coil</keyword>